<feature type="region of interest" description="Disordered" evidence="1">
    <location>
        <begin position="70"/>
        <end position="142"/>
    </location>
</feature>
<evidence type="ECO:0000256" key="1">
    <source>
        <dbReference type="SAM" id="MobiDB-lite"/>
    </source>
</evidence>
<keyword evidence="3" id="KW-1185">Reference proteome</keyword>
<gene>
    <name evidence="2" type="ORF">CGZ75_23355</name>
</gene>
<dbReference type="RefSeq" id="WP_089526808.1">
    <property type="nucleotide sequence ID" value="NZ_NMUQ01000004.1"/>
</dbReference>
<evidence type="ECO:0000313" key="2">
    <source>
        <dbReference type="EMBL" id="OXM13111.1"/>
    </source>
</evidence>
<comment type="caution">
    <text evidence="2">The sequence shown here is derived from an EMBL/GenBank/DDBJ whole genome shotgun (WGS) entry which is preliminary data.</text>
</comment>
<name>A0A229NT88_9BACL</name>
<dbReference type="Proteomes" id="UP000215145">
    <property type="component" value="Unassembled WGS sequence"/>
</dbReference>
<reference evidence="2 3" key="1">
    <citation type="submission" date="2017-07" db="EMBL/GenBank/DDBJ databases">
        <title>Paenibacillus herberti R33 genome sequencing and assembly.</title>
        <authorList>
            <person name="Su W."/>
        </authorList>
    </citation>
    <scope>NUCLEOTIDE SEQUENCE [LARGE SCALE GENOMIC DNA]</scope>
    <source>
        <strain evidence="2 3">R33</strain>
    </source>
</reference>
<feature type="compositionally biased region" description="Polar residues" evidence="1">
    <location>
        <begin position="114"/>
        <end position="129"/>
    </location>
</feature>
<dbReference type="EMBL" id="NMUQ01000004">
    <property type="protein sequence ID" value="OXM13111.1"/>
    <property type="molecule type" value="Genomic_DNA"/>
</dbReference>
<sequence>MQIYLLGLPLSIIRKREEERGLKLWSKMTLSALGAIAVLTGVGLYGANYATEKALAGMLAELPSASETAVADQAKSHGGGASSGGGSNSGANNGASDKADGGSPGNGTGAKSDGGQTESGSAGQNSSGKSGAEISEEEAKTAAERLSLAEKSEALGIIVKGLDAGEIRELKGLAEGGLDAGEKQELKTKLREQLDEADYERLTELARKAQGSDSAATKE</sequence>
<proteinExistence type="predicted"/>
<evidence type="ECO:0000313" key="3">
    <source>
        <dbReference type="Proteomes" id="UP000215145"/>
    </source>
</evidence>
<protein>
    <submittedName>
        <fullName evidence="2">Uncharacterized protein</fullName>
    </submittedName>
</protein>
<organism evidence="2 3">
    <name type="scientific">Paenibacillus herberti</name>
    <dbReference type="NCBI Taxonomy" id="1619309"/>
    <lineage>
        <taxon>Bacteria</taxon>
        <taxon>Bacillati</taxon>
        <taxon>Bacillota</taxon>
        <taxon>Bacilli</taxon>
        <taxon>Bacillales</taxon>
        <taxon>Paenibacillaceae</taxon>
        <taxon>Paenibacillus</taxon>
    </lineage>
</organism>
<dbReference type="AlphaFoldDB" id="A0A229NT88"/>
<accession>A0A229NT88</accession>
<feature type="compositionally biased region" description="Gly residues" evidence="1">
    <location>
        <begin position="77"/>
        <end position="88"/>
    </location>
</feature>